<keyword evidence="4" id="KW-0574">Periplasm</keyword>
<keyword evidence="3 5" id="KW-0732">Signal</keyword>
<dbReference type="PRINTS" id="PR00909">
    <property type="entry name" value="SPERMDNBNDNG"/>
</dbReference>
<feature type="chain" id="PRO_5047200047" evidence="5">
    <location>
        <begin position="21"/>
        <end position="396"/>
    </location>
</feature>
<organism evidence="6 7">
    <name type="scientific">Fodinicola feengrottensis</name>
    <dbReference type="NCBI Taxonomy" id="435914"/>
    <lineage>
        <taxon>Bacteria</taxon>
        <taxon>Bacillati</taxon>
        <taxon>Actinomycetota</taxon>
        <taxon>Actinomycetes</taxon>
        <taxon>Mycobacteriales</taxon>
        <taxon>Fodinicola</taxon>
    </lineage>
</organism>
<dbReference type="SUPFAM" id="SSF53850">
    <property type="entry name" value="Periplasmic binding protein-like II"/>
    <property type="match status" value="1"/>
</dbReference>
<name>A0ABN2GA19_9ACTN</name>
<protein>
    <submittedName>
        <fullName evidence="6">ABC transporter substrate-binding protein</fullName>
    </submittedName>
</protein>
<proteinExistence type="predicted"/>
<gene>
    <name evidence="6" type="ORF">GCM10009765_16220</name>
</gene>
<dbReference type="InterPro" id="IPR001188">
    <property type="entry name" value="Sperm_putr-bd"/>
</dbReference>
<dbReference type="RefSeq" id="WP_163566706.1">
    <property type="nucleotide sequence ID" value="NZ_BAAANY010000005.1"/>
</dbReference>
<dbReference type="PANTHER" id="PTHR30222:SF18">
    <property type="entry name" value="BIFUNCTIONAL POLYHYDROXYBUTYRATE SYNTHASE _ ABC TRANSPORTER PERIPLASMIC BINDING PROTEIN-RELATED"/>
    <property type="match status" value="1"/>
</dbReference>
<dbReference type="InterPro" id="IPR006059">
    <property type="entry name" value="SBP"/>
</dbReference>
<evidence type="ECO:0000256" key="4">
    <source>
        <dbReference type="ARBA" id="ARBA00022764"/>
    </source>
</evidence>
<keyword evidence="7" id="KW-1185">Reference proteome</keyword>
<dbReference type="Gene3D" id="3.40.190.10">
    <property type="entry name" value="Periplasmic binding protein-like II"/>
    <property type="match status" value="2"/>
</dbReference>
<dbReference type="EMBL" id="BAAANY010000005">
    <property type="protein sequence ID" value="GAA1667520.1"/>
    <property type="molecule type" value="Genomic_DNA"/>
</dbReference>
<feature type="signal peptide" evidence="5">
    <location>
        <begin position="1"/>
        <end position="20"/>
    </location>
</feature>
<keyword evidence="2" id="KW-0813">Transport</keyword>
<comment type="subcellular location">
    <subcellularLocation>
        <location evidence="1">Periplasm</location>
    </subcellularLocation>
</comment>
<reference evidence="6 7" key="1">
    <citation type="journal article" date="2019" name="Int. J. Syst. Evol. Microbiol.">
        <title>The Global Catalogue of Microorganisms (GCM) 10K type strain sequencing project: providing services to taxonomists for standard genome sequencing and annotation.</title>
        <authorList>
            <consortium name="The Broad Institute Genomics Platform"/>
            <consortium name="The Broad Institute Genome Sequencing Center for Infectious Disease"/>
            <person name="Wu L."/>
            <person name="Ma J."/>
        </authorList>
    </citation>
    <scope>NUCLEOTIDE SEQUENCE [LARGE SCALE GENOMIC DNA]</scope>
    <source>
        <strain evidence="6 7">JCM 14718</strain>
    </source>
</reference>
<sequence>MNRRKLAILVTCLGLALASAGCGSSGTSGTSGAPPKIAALDKLGKPEGSVNVIAWAGYAEDGSNDPKVDWVHPFTKATGCKVNVKVAGTSDEMVTLMKTNQYDVVSASGDASLRLVYSGTVAPVNTALVPNYATIFPFLKNRAWNSVGGTAYGVPHGWGANLLQYNTDVVKPAPTSWSSVFAANSPYKGKVTAYDSPIYIADAALYLMNTNKSLGIKNPYALDDKQFAAAVALLKQQKANVGEYWSDYTKSVQSFESGGSVLGTTWQVINNLITSDKKVKVNAILPAEGSTGWSDTWMVAAKAPHPTCAYKWLDWIVSPSVNAQVATYFGEAPAQSKACAEAGMAAECATFHAADKPYSDKIWYWTTPTVACLDGRTDTKCADYTKWTQAWTDIKG</sequence>
<dbReference type="PANTHER" id="PTHR30222">
    <property type="entry name" value="SPERMIDINE/PUTRESCINE-BINDING PERIPLASMIC PROTEIN"/>
    <property type="match status" value="1"/>
</dbReference>
<dbReference type="PROSITE" id="PS51257">
    <property type="entry name" value="PROKAR_LIPOPROTEIN"/>
    <property type="match status" value="1"/>
</dbReference>
<evidence type="ECO:0000256" key="3">
    <source>
        <dbReference type="ARBA" id="ARBA00022729"/>
    </source>
</evidence>
<evidence type="ECO:0000256" key="5">
    <source>
        <dbReference type="SAM" id="SignalP"/>
    </source>
</evidence>
<accession>A0ABN2GA19</accession>
<dbReference type="CDD" id="cd13588">
    <property type="entry name" value="PBP2_polyamine_1"/>
    <property type="match status" value="1"/>
</dbReference>
<dbReference type="Pfam" id="PF13416">
    <property type="entry name" value="SBP_bac_8"/>
    <property type="match status" value="1"/>
</dbReference>
<evidence type="ECO:0000256" key="2">
    <source>
        <dbReference type="ARBA" id="ARBA00022448"/>
    </source>
</evidence>
<evidence type="ECO:0000313" key="6">
    <source>
        <dbReference type="EMBL" id="GAA1667520.1"/>
    </source>
</evidence>
<comment type="caution">
    <text evidence="6">The sequence shown here is derived from an EMBL/GenBank/DDBJ whole genome shotgun (WGS) entry which is preliminary data.</text>
</comment>
<dbReference type="Proteomes" id="UP001500618">
    <property type="component" value="Unassembled WGS sequence"/>
</dbReference>
<evidence type="ECO:0000256" key="1">
    <source>
        <dbReference type="ARBA" id="ARBA00004418"/>
    </source>
</evidence>
<evidence type="ECO:0000313" key="7">
    <source>
        <dbReference type="Proteomes" id="UP001500618"/>
    </source>
</evidence>